<evidence type="ECO:0000313" key="1">
    <source>
        <dbReference type="EMBL" id="KAB5883467.1"/>
    </source>
</evidence>
<dbReference type="Proteomes" id="UP000470200">
    <property type="component" value="Unassembled WGS sequence"/>
</dbReference>
<proteinExistence type="predicted"/>
<sequence length="151" mass="18089">MRRFNTMALDADAEPLTCDDIDGIIAHGDPVERMFLLRRHDLTVGQWLRLLSDGNILVHNRAWDVLCDRVASHVLTWAGFYSRPRMPFMERYRLAERYDLTRRQRRMLVRDPDIRVRERFICRTDLTRREQIKLVLTTPMVFWSVISHEGY</sequence>
<comment type="caution">
    <text evidence="1">The sequence shown here is derived from an EMBL/GenBank/DDBJ whole genome shotgun (WGS) entry which is preliminary data.</text>
</comment>
<gene>
    <name evidence="1" type="ORF">GA629_08890</name>
</gene>
<evidence type="ECO:0000313" key="2">
    <source>
        <dbReference type="Proteomes" id="UP000470200"/>
    </source>
</evidence>
<dbReference type="AlphaFoldDB" id="A0A6A2RB67"/>
<reference evidence="1 2" key="1">
    <citation type="journal article" date="2019" name="Nat. Med.">
        <title>A library of human gut bacterial isolates paired with longitudinal multiomics data enables mechanistic microbiome research.</title>
        <authorList>
            <person name="Poyet M."/>
            <person name="Groussin M."/>
            <person name="Gibbons S.M."/>
            <person name="Avila-Pacheco J."/>
            <person name="Jiang X."/>
            <person name="Kearney S.M."/>
            <person name="Perrotta A.R."/>
            <person name="Berdy B."/>
            <person name="Zhao S."/>
            <person name="Lieberman T.D."/>
            <person name="Swanson P.K."/>
            <person name="Smith M."/>
            <person name="Roesemann S."/>
            <person name="Alexander J.E."/>
            <person name="Rich S.A."/>
            <person name="Livny J."/>
            <person name="Vlamakis H."/>
            <person name="Clish C."/>
            <person name="Bullock K."/>
            <person name="Deik A."/>
            <person name="Scott J."/>
            <person name="Pierce K.A."/>
            <person name="Xavier R.J."/>
            <person name="Alm E.J."/>
        </authorList>
    </citation>
    <scope>NUCLEOTIDE SEQUENCE [LARGE SCALE GENOMIC DNA]</scope>
    <source>
        <strain evidence="1 2">BIOML-A105</strain>
    </source>
</reference>
<accession>A0A6A2RB67</accession>
<name>A0A6A2RB67_BIFAD</name>
<dbReference type="EMBL" id="WDIP01000010">
    <property type="protein sequence ID" value="KAB5883467.1"/>
    <property type="molecule type" value="Genomic_DNA"/>
</dbReference>
<organism evidence="1 2">
    <name type="scientific">Bifidobacterium adolescentis</name>
    <dbReference type="NCBI Taxonomy" id="1680"/>
    <lineage>
        <taxon>Bacteria</taxon>
        <taxon>Bacillati</taxon>
        <taxon>Actinomycetota</taxon>
        <taxon>Actinomycetes</taxon>
        <taxon>Bifidobacteriales</taxon>
        <taxon>Bifidobacteriaceae</taxon>
        <taxon>Bifidobacterium</taxon>
    </lineage>
</organism>
<protein>
    <submittedName>
        <fullName evidence="1">Uncharacterized protein</fullName>
    </submittedName>
</protein>